<reference evidence="4" key="1">
    <citation type="submission" date="2021-11" db="EMBL/GenBank/DDBJ databases">
        <title>Description of a new species Pelosinus isolated from the bottom sediments of Lake Baikal.</title>
        <authorList>
            <person name="Zakharyuk A."/>
        </authorList>
    </citation>
    <scope>NUCLEOTIDE SEQUENCE</scope>
    <source>
        <strain evidence="4">Bkl1</strain>
    </source>
</reference>
<keyword evidence="5" id="KW-1185">Reference proteome</keyword>
<dbReference type="SUPFAM" id="SSF52218">
    <property type="entry name" value="Flavoproteins"/>
    <property type="match status" value="1"/>
</dbReference>
<proteinExistence type="predicted"/>
<evidence type="ECO:0000256" key="1">
    <source>
        <dbReference type="ARBA" id="ARBA00022630"/>
    </source>
</evidence>
<dbReference type="PANTHER" id="PTHR43278:SF4">
    <property type="entry name" value="NAD(P)H-DEPENDENT FMN-CONTAINING OXIDOREDUCTASE YWQN-RELATED"/>
    <property type="match status" value="1"/>
</dbReference>
<dbReference type="InterPro" id="IPR005025">
    <property type="entry name" value="FMN_Rdtase-like_dom"/>
</dbReference>
<gene>
    <name evidence="4" type="ORF">LMF89_18575</name>
</gene>
<organism evidence="4 5">
    <name type="scientific">Pelosinus baikalensis</name>
    <dbReference type="NCBI Taxonomy" id="2892015"/>
    <lineage>
        <taxon>Bacteria</taxon>
        <taxon>Bacillati</taxon>
        <taxon>Bacillota</taxon>
        <taxon>Negativicutes</taxon>
        <taxon>Selenomonadales</taxon>
        <taxon>Sporomusaceae</taxon>
        <taxon>Pelosinus</taxon>
    </lineage>
</organism>
<feature type="domain" description="NADPH-dependent FMN reductase-like" evidence="3">
    <location>
        <begin position="4"/>
        <end position="125"/>
    </location>
</feature>
<dbReference type="RefSeq" id="WP_229536352.1">
    <property type="nucleotide sequence ID" value="NZ_JAJHJB010000031.1"/>
</dbReference>
<evidence type="ECO:0000313" key="5">
    <source>
        <dbReference type="Proteomes" id="UP001165492"/>
    </source>
</evidence>
<dbReference type="Gene3D" id="3.40.50.360">
    <property type="match status" value="1"/>
</dbReference>
<dbReference type="EMBL" id="JAJHJB010000031">
    <property type="protein sequence ID" value="MCC5467342.1"/>
    <property type="molecule type" value="Genomic_DNA"/>
</dbReference>
<evidence type="ECO:0000259" key="3">
    <source>
        <dbReference type="Pfam" id="PF03358"/>
    </source>
</evidence>
<name>A0ABS8HYZ0_9FIRM</name>
<dbReference type="Proteomes" id="UP001165492">
    <property type="component" value="Unassembled WGS sequence"/>
</dbReference>
<sequence length="182" mass="19825">MSKNILVLTGSPRKGGNTDKLADAFIAGAQQAGHTTVIFTTADKHIKGCIDCQTCFSRGSACSVPDDFVNLAPLLEQADMVVFATPMYWFSFPVQLKAAIDKFYSYLISKRTLKIKECVLLVSGGGTDLNTYDGIVKSYKLIADFLNWKDSGIVIVPGLHDKDDILKTDGLKRAETLGKNIV</sequence>
<keyword evidence="2" id="KW-0288">FMN</keyword>
<evidence type="ECO:0000313" key="4">
    <source>
        <dbReference type="EMBL" id="MCC5467342.1"/>
    </source>
</evidence>
<evidence type="ECO:0000256" key="2">
    <source>
        <dbReference type="ARBA" id="ARBA00022643"/>
    </source>
</evidence>
<protein>
    <submittedName>
        <fullName evidence="4">Flavodoxin family protein</fullName>
    </submittedName>
</protein>
<dbReference type="Pfam" id="PF03358">
    <property type="entry name" value="FMN_red"/>
    <property type="match status" value="1"/>
</dbReference>
<accession>A0ABS8HYZ0</accession>
<dbReference type="InterPro" id="IPR051796">
    <property type="entry name" value="ISF_SsuE-like"/>
</dbReference>
<dbReference type="InterPro" id="IPR029039">
    <property type="entry name" value="Flavoprotein-like_sf"/>
</dbReference>
<dbReference type="PANTHER" id="PTHR43278">
    <property type="entry name" value="NAD(P)H-DEPENDENT FMN-CONTAINING OXIDOREDUCTASE YWQN-RELATED"/>
    <property type="match status" value="1"/>
</dbReference>
<comment type="caution">
    <text evidence="4">The sequence shown here is derived from an EMBL/GenBank/DDBJ whole genome shotgun (WGS) entry which is preliminary data.</text>
</comment>
<keyword evidence="1" id="KW-0285">Flavoprotein</keyword>